<evidence type="ECO:0000313" key="2">
    <source>
        <dbReference type="Proteomes" id="UP000499080"/>
    </source>
</evidence>
<comment type="caution">
    <text evidence="1">The sequence shown here is derived from an EMBL/GenBank/DDBJ whole genome shotgun (WGS) entry which is preliminary data.</text>
</comment>
<name>A0A4Y2F453_ARAVE</name>
<protein>
    <submittedName>
        <fullName evidence="1">Uncharacterized protein</fullName>
    </submittedName>
</protein>
<sequence length="126" mass="14213">MGGGEVAFYLEEPPPAYYCLLKNHIDSNFASYYRHSAVVFKSATRSDLCQHQKSEERNIFDRFTFRNQKSSPSFNIKIPGSISDSTKERPYGMAWFTLNLISRVSCSGGAWMFGERVVGTGVVLII</sequence>
<proteinExistence type="predicted"/>
<evidence type="ECO:0000313" key="1">
    <source>
        <dbReference type="EMBL" id="GBM35106.1"/>
    </source>
</evidence>
<dbReference type="EMBL" id="BGPR01000776">
    <property type="protein sequence ID" value="GBM35106.1"/>
    <property type="molecule type" value="Genomic_DNA"/>
</dbReference>
<gene>
    <name evidence="1" type="ORF">AVEN_40333_1</name>
</gene>
<accession>A0A4Y2F453</accession>
<dbReference type="AlphaFoldDB" id="A0A4Y2F453"/>
<keyword evidence="2" id="KW-1185">Reference proteome</keyword>
<dbReference type="Proteomes" id="UP000499080">
    <property type="component" value="Unassembled WGS sequence"/>
</dbReference>
<organism evidence="1 2">
    <name type="scientific">Araneus ventricosus</name>
    <name type="common">Orbweaver spider</name>
    <name type="synonym">Epeira ventricosa</name>
    <dbReference type="NCBI Taxonomy" id="182803"/>
    <lineage>
        <taxon>Eukaryota</taxon>
        <taxon>Metazoa</taxon>
        <taxon>Ecdysozoa</taxon>
        <taxon>Arthropoda</taxon>
        <taxon>Chelicerata</taxon>
        <taxon>Arachnida</taxon>
        <taxon>Araneae</taxon>
        <taxon>Araneomorphae</taxon>
        <taxon>Entelegynae</taxon>
        <taxon>Araneoidea</taxon>
        <taxon>Araneidae</taxon>
        <taxon>Araneus</taxon>
    </lineage>
</organism>
<reference evidence="1 2" key="1">
    <citation type="journal article" date="2019" name="Sci. Rep.">
        <title>Orb-weaving spider Araneus ventricosus genome elucidates the spidroin gene catalogue.</title>
        <authorList>
            <person name="Kono N."/>
            <person name="Nakamura H."/>
            <person name="Ohtoshi R."/>
            <person name="Moran D.A.P."/>
            <person name="Shinohara A."/>
            <person name="Yoshida Y."/>
            <person name="Fujiwara M."/>
            <person name="Mori M."/>
            <person name="Tomita M."/>
            <person name="Arakawa K."/>
        </authorList>
    </citation>
    <scope>NUCLEOTIDE SEQUENCE [LARGE SCALE GENOMIC DNA]</scope>
</reference>